<dbReference type="Gene3D" id="3.60.21.10">
    <property type="match status" value="1"/>
</dbReference>
<dbReference type="InterPro" id="IPR024654">
    <property type="entry name" value="Calcineurin-like_PHP_lpxH"/>
</dbReference>
<sequence length="170" mass="18263">MTRIGVVSDTHIPRFGRALPRALEAGLRRARVDRILHCGDLTDLLAVPLFEAIAPFDAVAGNNDGEAIRERFGRRKIVTVEDVRIGMIHGDGKRGTTRERAVDAFAGGDADVVLFGHSHRPYVGNAGAMLVANPGSPTDKRRNPLYSYAILTVDGSAARVALKFYAGNAA</sequence>
<organism evidence="4 5">
    <name type="scientific">Vulcanimicrobium alpinum</name>
    <dbReference type="NCBI Taxonomy" id="3016050"/>
    <lineage>
        <taxon>Bacteria</taxon>
        <taxon>Bacillati</taxon>
        <taxon>Vulcanimicrobiota</taxon>
        <taxon>Vulcanimicrobiia</taxon>
        <taxon>Vulcanimicrobiales</taxon>
        <taxon>Vulcanimicrobiaceae</taxon>
        <taxon>Vulcanimicrobium</taxon>
    </lineage>
</organism>
<dbReference type="GO" id="GO:0016787">
    <property type="term" value="F:hydrolase activity"/>
    <property type="evidence" value="ECO:0007669"/>
    <property type="project" value="UniProtKB-UniRule"/>
</dbReference>
<dbReference type="GO" id="GO:0046872">
    <property type="term" value="F:metal ion binding"/>
    <property type="evidence" value="ECO:0007669"/>
    <property type="project" value="UniProtKB-KW"/>
</dbReference>
<comment type="cofactor">
    <cofactor evidence="2">
        <name>a divalent metal cation</name>
        <dbReference type="ChEBI" id="CHEBI:60240"/>
    </cofactor>
</comment>
<evidence type="ECO:0000313" key="5">
    <source>
        <dbReference type="Proteomes" id="UP001317532"/>
    </source>
</evidence>
<dbReference type="InterPro" id="IPR029052">
    <property type="entry name" value="Metallo-depent_PP-like"/>
</dbReference>
<reference evidence="4 5" key="1">
    <citation type="journal article" date="2022" name="ISME Commun">
        <title>Vulcanimicrobium alpinus gen. nov. sp. nov., the first cultivated representative of the candidate phylum 'Eremiobacterota', is a metabolically versatile aerobic anoxygenic phototroph.</title>
        <authorList>
            <person name="Yabe S."/>
            <person name="Muto K."/>
            <person name="Abe K."/>
            <person name="Yokota A."/>
            <person name="Staudigel H."/>
            <person name="Tebo B.M."/>
        </authorList>
    </citation>
    <scope>NUCLEOTIDE SEQUENCE [LARGE SCALE GENOMIC DNA]</scope>
    <source>
        <strain evidence="4 5">WC8-2</strain>
    </source>
</reference>
<gene>
    <name evidence="4" type="ORF">WPS_02130</name>
</gene>
<name>A0AAN1XS79_UNVUL</name>
<dbReference type="SUPFAM" id="SSF56300">
    <property type="entry name" value="Metallo-dependent phosphatases"/>
    <property type="match status" value="1"/>
</dbReference>
<accession>A0AAN1XS79</accession>
<dbReference type="KEGG" id="vab:WPS_02130"/>
<dbReference type="Proteomes" id="UP001317532">
    <property type="component" value="Chromosome"/>
</dbReference>
<evidence type="ECO:0000313" key="4">
    <source>
        <dbReference type="EMBL" id="BDE04937.1"/>
    </source>
</evidence>
<keyword evidence="2" id="KW-0479">Metal-binding</keyword>
<keyword evidence="5" id="KW-1185">Reference proteome</keyword>
<dbReference type="EMBL" id="AP025523">
    <property type="protein sequence ID" value="BDE04937.1"/>
    <property type="molecule type" value="Genomic_DNA"/>
</dbReference>
<dbReference type="AlphaFoldDB" id="A0AAN1XS79"/>
<comment type="similarity">
    <text evidence="1 2">Belongs to the metallophosphoesterase superfamily. YfcE family.</text>
</comment>
<evidence type="ECO:0000259" key="3">
    <source>
        <dbReference type="Pfam" id="PF12850"/>
    </source>
</evidence>
<dbReference type="NCBIfam" id="TIGR00040">
    <property type="entry name" value="yfcE"/>
    <property type="match status" value="1"/>
</dbReference>
<evidence type="ECO:0000256" key="1">
    <source>
        <dbReference type="ARBA" id="ARBA00008950"/>
    </source>
</evidence>
<dbReference type="CDD" id="cd00841">
    <property type="entry name" value="MPP_YfcE"/>
    <property type="match status" value="1"/>
</dbReference>
<dbReference type="InterPro" id="IPR041802">
    <property type="entry name" value="MPP_YfcE"/>
</dbReference>
<protein>
    <recommendedName>
        <fullName evidence="2">Phosphoesterase</fullName>
        <ecNumber evidence="2">3.1.4.-</ecNumber>
    </recommendedName>
</protein>
<dbReference type="InterPro" id="IPR000979">
    <property type="entry name" value="Phosphodiesterase_MJ0936/Vps29"/>
</dbReference>
<dbReference type="RefSeq" id="WP_317996017.1">
    <property type="nucleotide sequence ID" value="NZ_AP025523.1"/>
</dbReference>
<dbReference type="EC" id="3.1.4.-" evidence="2"/>
<proteinExistence type="inferred from homology"/>
<evidence type="ECO:0000256" key="2">
    <source>
        <dbReference type="RuleBase" id="RU362039"/>
    </source>
</evidence>
<dbReference type="PANTHER" id="PTHR11124">
    <property type="entry name" value="VACUOLAR SORTING PROTEIN VPS29"/>
    <property type="match status" value="1"/>
</dbReference>
<feature type="domain" description="Calcineurin-like phosphoesterase" evidence="3">
    <location>
        <begin position="3"/>
        <end position="154"/>
    </location>
</feature>
<dbReference type="Pfam" id="PF12850">
    <property type="entry name" value="Metallophos_2"/>
    <property type="match status" value="1"/>
</dbReference>